<dbReference type="InterPro" id="IPR036397">
    <property type="entry name" value="RNaseH_sf"/>
</dbReference>
<dbReference type="EMBL" id="SNRW01017488">
    <property type="protein sequence ID" value="KAA6368300.1"/>
    <property type="molecule type" value="Genomic_DNA"/>
</dbReference>
<evidence type="ECO:0008006" key="3">
    <source>
        <dbReference type="Google" id="ProtNLM"/>
    </source>
</evidence>
<reference evidence="1 2" key="1">
    <citation type="submission" date="2019-03" db="EMBL/GenBank/DDBJ databases">
        <title>Single cell metagenomics reveals metabolic interactions within the superorganism composed of flagellate Streblomastix strix and complex community of Bacteroidetes bacteria on its surface.</title>
        <authorList>
            <person name="Treitli S.C."/>
            <person name="Kolisko M."/>
            <person name="Husnik F."/>
            <person name="Keeling P."/>
            <person name="Hampl V."/>
        </authorList>
    </citation>
    <scope>NUCLEOTIDE SEQUENCE [LARGE SCALE GENOMIC DNA]</scope>
    <source>
        <strain evidence="1">ST1C</strain>
    </source>
</reference>
<evidence type="ECO:0000313" key="2">
    <source>
        <dbReference type="Proteomes" id="UP000324800"/>
    </source>
</evidence>
<dbReference type="PANTHER" id="PTHR47326">
    <property type="entry name" value="TRANSPOSABLE ELEMENT TC3 TRANSPOSASE-LIKE PROTEIN"/>
    <property type="match status" value="1"/>
</dbReference>
<dbReference type="AlphaFoldDB" id="A0A5J4UDL7"/>
<dbReference type="GO" id="GO:0003676">
    <property type="term" value="F:nucleic acid binding"/>
    <property type="evidence" value="ECO:0007669"/>
    <property type="project" value="InterPro"/>
</dbReference>
<comment type="caution">
    <text evidence="1">The sequence shown here is derived from an EMBL/GenBank/DDBJ whole genome shotgun (WGS) entry which is preliminary data.</text>
</comment>
<feature type="non-terminal residue" evidence="1">
    <location>
        <position position="1"/>
    </location>
</feature>
<evidence type="ECO:0000313" key="1">
    <source>
        <dbReference type="EMBL" id="KAA6368300.1"/>
    </source>
</evidence>
<dbReference type="PANTHER" id="PTHR47326:SF1">
    <property type="entry name" value="HTH PSQ-TYPE DOMAIN-CONTAINING PROTEIN"/>
    <property type="match status" value="1"/>
</dbReference>
<gene>
    <name evidence="1" type="ORF">EZS28_036172</name>
</gene>
<protein>
    <recommendedName>
        <fullName evidence="3">PiggyBac transposable element-derived protein domain-containing protein</fullName>
    </recommendedName>
</protein>
<organism evidence="1 2">
    <name type="scientific">Streblomastix strix</name>
    <dbReference type="NCBI Taxonomy" id="222440"/>
    <lineage>
        <taxon>Eukaryota</taxon>
        <taxon>Metamonada</taxon>
        <taxon>Preaxostyla</taxon>
        <taxon>Oxymonadida</taxon>
        <taxon>Streblomastigidae</taxon>
        <taxon>Streblomastix</taxon>
    </lineage>
</organism>
<name>A0A5J4UDL7_9EUKA</name>
<accession>A0A5J4UDL7</accession>
<dbReference type="OrthoDB" id="9986190at2759"/>
<dbReference type="Gene3D" id="3.30.420.10">
    <property type="entry name" value="Ribonuclease H-like superfamily/Ribonuclease H"/>
    <property type="match status" value="1"/>
</dbReference>
<sequence>GNIVQILSDMSRRPLQERIDVVLAMARVVKSEGLHSYRQQPIQELQERDYGKRHLFSLRMLEKIRNIPQFLDKIWFSDEAKFLLSGITNFKNNYYLEKDNPHFTTDKAHSKGGLMTWCAVSSVGLTMQR</sequence>
<proteinExistence type="predicted"/>
<dbReference type="Proteomes" id="UP000324800">
    <property type="component" value="Unassembled WGS sequence"/>
</dbReference>